<dbReference type="EMBL" id="NVQC01000030">
    <property type="protein sequence ID" value="PTL35141.1"/>
    <property type="molecule type" value="Genomic_DNA"/>
</dbReference>
<dbReference type="Pfam" id="PF10049">
    <property type="entry name" value="DUF2283"/>
    <property type="match status" value="1"/>
</dbReference>
<evidence type="ECO:0000313" key="1">
    <source>
        <dbReference type="EMBL" id="PTL35141.1"/>
    </source>
</evidence>
<comment type="caution">
    <text evidence="1">The sequence shown here is derived from an EMBL/GenBank/DDBJ whole genome shotgun (WGS) entry which is preliminary data.</text>
</comment>
<dbReference type="InterPro" id="IPR019270">
    <property type="entry name" value="DUF2283"/>
</dbReference>
<evidence type="ECO:0000313" key="2">
    <source>
        <dbReference type="Proteomes" id="UP000241436"/>
    </source>
</evidence>
<sequence length="61" mass="7078">MLKLPTQHVWLDYDKEADVLYMSFRKPQRATTTIETDDDILIRKDGKNIVGLTILNASTRQ</sequence>
<proteinExistence type="predicted"/>
<dbReference type="OrthoDB" id="2112472at2"/>
<accession>A0A2T4TVK3</accession>
<organism evidence="1 2">
    <name type="scientific">Candidatus Methylomirabilis limnetica</name>
    <dbReference type="NCBI Taxonomy" id="2033718"/>
    <lineage>
        <taxon>Bacteria</taxon>
        <taxon>Candidatus Methylomirabilota</taxon>
        <taxon>Candidatus Methylomirabilia</taxon>
        <taxon>Candidatus Methylomirabilales</taxon>
        <taxon>Candidatus Methylomirabilaceae</taxon>
        <taxon>Candidatus Methylomirabilis</taxon>
    </lineage>
</organism>
<evidence type="ECO:0008006" key="3">
    <source>
        <dbReference type="Google" id="ProtNLM"/>
    </source>
</evidence>
<protein>
    <recommendedName>
        <fullName evidence="3">DUF2283 domain-containing protein</fullName>
    </recommendedName>
</protein>
<dbReference type="RefSeq" id="WP_107563773.1">
    <property type="nucleotide sequence ID" value="NZ_NVQC01000030.1"/>
</dbReference>
<dbReference type="Proteomes" id="UP000241436">
    <property type="component" value="Unassembled WGS sequence"/>
</dbReference>
<reference evidence="1 2" key="1">
    <citation type="submission" date="2017-09" db="EMBL/GenBank/DDBJ databases">
        <title>Bloom of a denitrifying methanotroph, Candidatus Methylomirabilis limnetica, in a deep stratified lake.</title>
        <authorList>
            <person name="Graf J.S."/>
            <person name="Marchant H.K."/>
            <person name="Tienken D."/>
            <person name="Hach P.F."/>
            <person name="Brand A."/>
            <person name="Schubert C.J."/>
            <person name="Kuypers M.M."/>
            <person name="Milucka J."/>
        </authorList>
    </citation>
    <scope>NUCLEOTIDE SEQUENCE [LARGE SCALE GENOMIC DNA]</scope>
    <source>
        <strain evidence="1 2">Zug</strain>
    </source>
</reference>
<reference evidence="2" key="2">
    <citation type="journal article" date="2018" name="Environ. Microbiol.">
        <title>Bloom of a denitrifying methanotroph, 'Candidatus Methylomirabilis limnetica', in a deep stratified lake.</title>
        <authorList>
            <person name="Graf J.S."/>
            <person name="Mayr M.J."/>
            <person name="Marchant H.K."/>
            <person name="Tienken D."/>
            <person name="Hach P.F."/>
            <person name="Brand A."/>
            <person name="Schubert C.J."/>
            <person name="Kuypers M.M."/>
            <person name="Milucka J."/>
        </authorList>
    </citation>
    <scope>NUCLEOTIDE SEQUENCE [LARGE SCALE GENOMIC DNA]</scope>
    <source>
        <strain evidence="2">Zug</strain>
    </source>
</reference>
<gene>
    <name evidence="1" type="ORF">CLG94_11565</name>
</gene>
<dbReference type="AlphaFoldDB" id="A0A2T4TVK3"/>
<name>A0A2T4TVK3_9BACT</name>
<keyword evidence="2" id="KW-1185">Reference proteome</keyword>